<protein>
    <recommendedName>
        <fullName evidence="3">DUF3906 domain-containing protein</fullName>
    </recommendedName>
</protein>
<dbReference type="EMBL" id="AFVQ02000100">
    <property type="protein sequence ID" value="KLI02432.1"/>
    <property type="molecule type" value="Genomic_DNA"/>
</dbReference>
<evidence type="ECO:0000313" key="1">
    <source>
        <dbReference type="EMBL" id="KLI02432.1"/>
    </source>
</evidence>
<evidence type="ECO:0000313" key="2">
    <source>
        <dbReference type="Proteomes" id="UP000035553"/>
    </source>
</evidence>
<dbReference type="InterPro" id="IPR024998">
    <property type="entry name" value="DUF3906"/>
</dbReference>
<keyword evidence="2" id="KW-1185">Reference proteome</keyword>
<sequence length="72" mass="8138">MELFRFIVTAGTSEIPVVAVAENEEAAFRVVDRELDHTLLKLPQIDHIALMQKKSISKKGSGFAILPRERFE</sequence>
<accession>A0A0U1QNS4</accession>
<comment type="caution">
    <text evidence="1">The sequence shown here is derived from an EMBL/GenBank/DDBJ whole genome shotgun (WGS) entry which is preliminary data.</text>
</comment>
<dbReference type="OrthoDB" id="2382322at2"/>
<evidence type="ECO:0008006" key="3">
    <source>
        <dbReference type="Google" id="ProtNLM"/>
    </source>
</evidence>
<dbReference type="RefSeq" id="WP_010023396.1">
    <property type="nucleotide sequence ID" value="NZ_AFVQ02000100.1"/>
</dbReference>
<reference evidence="1 2" key="1">
    <citation type="journal article" date="2011" name="J. Bacteriol.">
        <title>Draft genome sequence of Sporolactobacillus inulinus strain CASD, an efficient D-lactic acid-producing bacterium with high-concentration lactate tolerance capability.</title>
        <authorList>
            <person name="Yu B."/>
            <person name="Su F."/>
            <person name="Wang L."/>
            <person name="Xu K."/>
            <person name="Zhao B."/>
            <person name="Xu P."/>
        </authorList>
    </citation>
    <scope>NUCLEOTIDE SEQUENCE [LARGE SCALE GENOMIC DNA]</scope>
    <source>
        <strain evidence="1 2">CASD</strain>
    </source>
</reference>
<name>A0A0U1QNS4_9BACL</name>
<dbReference type="STRING" id="1069536.SINU_08195"/>
<dbReference type="Pfam" id="PF13046">
    <property type="entry name" value="DUF3906"/>
    <property type="match status" value="1"/>
</dbReference>
<gene>
    <name evidence="1" type="ORF">SINU_08195</name>
</gene>
<dbReference type="Proteomes" id="UP000035553">
    <property type="component" value="Unassembled WGS sequence"/>
</dbReference>
<organism evidence="1 2">
    <name type="scientific">Sporolactobacillus inulinus CASD</name>
    <dbReference type="NCBI Taxonomy" id="1069536"/>
    <lineage>
        <taxon>Bacteria</taxon>
        <taxon>Bacillati</taxon>
        <taxon>Bacillota</taxon>
        <taxon>Bacilli</taxon>
        <taxon>Bacillales</taxon>
        <taxon>Sporolactobacillaceae</taxon>
        <taxon>Sporolactobacillus</taxon>
    </lineage>
</organism>
<proteinExistence type="predicted"/>
<dbReference type="AlphaFoldDB" id="A0A0U1QNS4"/>